<dbReference type="PANTHER" id="PTHR21054:SF2">
    <property type="entry name" value="MIP04191P"/>
    <property type="match status" value="1"/>
</dbReference>
<feature type="compositionally biased region" description="Acidic residues" evidence="1">
    <location>
        <begin position="723"/>
        <end position="748"/>
    </location>
</feature>
<dbReference type="KEGG" id="bor:COCMIDRAFT_5418"/>
<dbReference type="InterPro" id="IPR053002">
    <property type="entry name" value="Metalloproteinase_M10B"/>
</dbReference>
<dbReference type="PANTHER" id="PTHR21054">
    <property type="entry name" value="ZINC METALLOPROTEINASE-RELATED"/>
    <property type="match status" value="1"/>
</dbReference>
<dbReference type="OrthoDB" id="74460at2759"/>
<dbReference type="HOGENOM" id="CLU_009601_1_0_1"/>
<evidence type="ECO:0000313" key="2">
    <source>
        <dbReference type="EMBL" id="EUC45415.1"/>
    </source>
</evidence>
<protein>
    <recommendedName>
        <fullName evidence="4">Jacalin-type lectin domain-containing protein</fullName>
    </recommendedName>
</protein>
<reference evidence="2 3" key="1">
    <citation type="journal article" date="2013" name="PLoS Genet.">
        <title>Comparative genome structure, secondary metabolite, and effector coding capacity across Cochliobolus pathogens.</title>
        <authorList>
            <person name="Condon B.J."/>
            <person name="Leng Y."/>
            <person name="Wu D."/>
            <person name="Bushley K.E."/>
            <person name="Ohm R.A."/>
            <person name="Otillar R."/>
            <person name="Martin J."/>
            <person name="Schackwitz W."/>
            <person name="Grimwood J."/>
            <person name="MohdZainudin N."/>
            <person name="Xue C."/>
            <person name="Wang R."/>
            <person name="Manning V.A."/>
            <person name="Dhillon B."/>
            <person name="Tu Z.J."/>
            <person name="Steffenson B.J."/>
            <person name="Salamov A."/>
            <person name="Sun H."/>
            <person name="Lowry S."/>
            <person name="LaButti K."/>
            <person name="Han J."/>
            <person name="Copeland A."/>
            <person name="Lindquist E."/>
            <person name="Barry K."/>
            <person name="Schmutz J."/>
            <person name="Baker S.E."/>
            <person name="Ciuffetti L.M."/>
            <person name="Grigoriev I.V."/>
            <person name="Zhong S."/>
            <person name="Turgeon B.G."/>
        </authorList>
    </citation>
    <scope>NUCLEOTIDE SEQUENCE [LARGE SCALE GENOMIC DNA]</scope>
    <source>
        <strain evidence="2 3">ATCC 44560</strain>
    </source>
</reference>
<dbReference type="EMBL" id="KI963985">
    <property type="protein sequence ID" value="EUC45415.1"/>
    <property type="molecule type" value="Genomic_DNA"/>
</dbReference>
<dbReference type="Proteomes" id="UP000054032">
    <property type="component" value="Unassembled WGS sequence"/>
</dbReference>
<dbReference type="RefSeq" id="XP_007688074.1">
    <property type="nucleotide sequence ID" value="XM_007689884.1"/>
</dbReference>
<dbReference type="eggNOG" id="KOG4525">
    <property type="taxonomic scope" value="Eukaryota"/>
</dbReference>
<dbReference type="InterPro" id="IPR021917">
    <property type="entry name" value="Unchr_Zn-peptidase-like"/>
</dbReference>
<feature type="region of interest" description="Disordered" evidence="1">
    <location>
        <begin position="717"/>
        <end position="748"/>
    </location>
</feature>
<organism evidence="2 3">
    <name type="scientific">Bipolaris oryzae ATCC 44560</name>
    <dbReference type="NCBI Taxonomy" id="930090"/>
    <lineage>
        <taxon>Eukaryota</taxon>
        <taxon>Fungi</taxon>
        <taxon>Dikarya</taxon>
        <taxon>Ascomycota</taxon>
        <taxon>Pezizomycotina</taxon>
        <taxon>Dothideomycetes</taxon>
        <taxon>Pleosporomycetidae</taxon>
        <taxon>Pleosporales</taxon>
        <taxon>Pleosporineae</taxon>
        <taxon>Pleosporaceae</taxon>
        <taxon>Bipolaris</taxon>
    </lineage>
</organism>
<sequence>MAPITTPLKITNLEDGETIHQRCLLVTGTYEFEAAKGSYIHVTTKAANKSENFPEQTWPLAGGHFKAMVMLSPGLNRLEFAYICNDCIEHTVETNVNYWPLMQYPPLHLAIMVASDSPCLIDCPPNKAAGVSSTHSDLDAATAKLRMTAYMWQAMTAEDLRKKGVGRRSFRLEEEWTADTVSREFTNARMGQTLAQDDAIRSTAKVHIIRSSKTTREIRDENIAQQNDRARIKGAVFDYFKEALIEAGGPFVPDAQPIVAGLILDSHYSMSKDLILGHAALGCHDPRGISLGMFGSHLTYSWPRFLEEVTSCLTDTRKPGEKVGNDNGQCTTLWEACAIGQGAHMHEVGHAFGSPHRPGIMERGYAQDWVKNFVSQTAYSRYLKQEGVVVDPENTPNNARWDLADALSFSMLPHFRLPTDPILTEAARKVKPDLSVAHDDEGGPATLHINSPSGIARITFNNTEHSQPDEWLTNAPTTMTFTESELDNRFARTSPLHLRILASNGRETSTSNVWKLLASKSYIRIPNSSVILRKHLAYSSSDSDDYYRPRNPYEWAQLLRERGADGKLHRAVSIDLRVGCLWDGGVVKYADGHVSHWGPMRRYGSTHRFGGHASEKIRLPEGVEITRVQVNPDNGVRVHLSNGESKGELNVMDGEEDEQAAVVEVRPAEDEIVVGFFGKSRRDGGFNGVCEFGLICVKREVGWDGLPEEVFGLAEVRNTAGIEEGEEGEEEEMTDGEEDEDEDEDMED</sequence>
<gene>
    <name evidence="2" type="ORF">COCMIDRAFT_5418</name>
</gene>
<dbReference type="AlphaFoldDB" id="W6Z615"/>
<accession>W6Z615</accession>
<dbReference type="GeneID" id="19124608"/>
<proteinExistence type="predicted"/>
<name>W6Z615_COCMI</name>
<evidence type="ECO:0000256" key="1">
    <source>
        <dbReference type="SAM" id="MobiDB-lite"/>
    </source>
</evidence>
<evidence type="ECO:0008006" key="4">
    <source>
        <dbReference type="Google" id="ProtNLM"/>
    </source>
</evidence>
<dbReference type="Pfam" id="PF12044">
    <property type="entry name" value="Metallopep"/>
    <property type="match status" value="1"/>
</dbReference>
<dbReference type="GO" id="GO:0005737">
    <property type="term" value="C:cytoplasm"/>
    <property type="evidence" value="ECO:0007669"/>
    <property type="project" value="TreeGrafter"/>
</dbReference>
<keyword evidence="3" id="KW-1185">Reference proteome</keyword>
<evidence type="ECO:0000313" key="3">
    <source>
        <dbReference type="Proteomes" id="UP000054032"/>
    </source>
</evidence>